<organism evidence="1 2">
    <name type="scientific">Pyronema omphalodes (strain CBS 100304)</name>
    <name type="common">Pyronema confluens</name>
    <dbReference type="NCBI Taxonomy" id="1076935"/>
    <lineage>
        <taxon>Eukaryota</taxon>
        <taxon>Fungi</taxon>
        <taxon>Dikarya</taxon>
        <taxon>Ascomycota</taxon>
        <taxon>Pezizomycotina</taxon>
        <taxon>Pezizomycetes</taxon>
        <taxon>Pezizales</taxon>
        <taxon>Pyronemataceae</taxon>
        <taxon>Pyronema</taxon>
    </lineage>
</organism>
<keyword evidence="2" id="KW-1185">Reference proteome</keyword>
<dbReference type="Proteomes" id="UP000018144">
    <property type="component" value="Unassembled WGS sequence"/>
</dbReference>
<gene>
    <name evidence="1" type="ORF">PCON_13923</name>
</gene>
<dbReference type="OrthoDB" id="10448927at2759"/>
<proteinExistence type="predicted"/>
<evidence type="ECO:0000313" key="1">
    <source>
        <dbReference type="EMBL" id="CCX14330.1"/>
    </source>
</evidence>
<evidence type="ECO:0000313" key="2">
    <source>
        <dbReference type="Proteomes" id="UP000018144"/>
    </source>
</evidence>
<sequence>MTGEKKETCNKAILDALMVTKDDPPLNIGSYEFSLWFTLLYVMKAGDTRIKNAVVHYFKCKYATHWKKWQEDRPNREHRERIVKSPEGNYFRSSFEEKNNWRLLAEFDANVPACTPKSLDYENFYEVSRDEEVKRWEQKLAHYEKHKGPVTATMTGLINEYFL</sequence>
<name>U4L8V2_PYROM</name>
<reference evidence="1 2" key="1">
    <citation type="journal article" date="2013" name="PLoS Genet.">
        <title>The genome and development-dependent transcriptomes of Pyronema confluens: a window into fungal evolution.</title>
        <authorList>
            <person name="Traeger S."/>
            <person name="Altegoer F."/>
            <person name="Freitag M."/>
            <person name="Gabaldon T."/>
            <person name="Kempken F."/>
            <person name="Kumar A."/>
            <person name="Marcet-Houben M."/>
            <person name="Poggeler S."/>
            <person name="Stajich J.E."/>
            <person name="Nowrousian M."/>
        </authorList>
    </citation>
    <scope>NUCLEOTIDE SEQUENCE [LARGE SCALE GENOMIC DNA]</scope>
    <source>
        <strain evidence="2">CBS 100304</strain>
        <tissue evidence="1">Vegetative mycelium</tissue>
    </source>
</reference>
<protein>
    <submittedName>
        <fullName evidence="1">Uncharacterized protein</fullName>
    </submittedName>
</protein>
<accession>U4L8V2</accession>
<dbReference type="AlphaFoldDB" id="U4L8V2"/>
<dbReference type="EMBL" id="HF935952">
    <property type="protein sequence ID" value="CCX14330.1"/>
    <property type="molecule type" value="Genomic_DNA"/>
</dbReference>